<organism evidence="2 3">
    <name type="scientific">Aureobasidium subglaciale (strain EXF-2481)</name>
    <name type="common">Aureobasidium pullulans var. subglaciale</name>
    <dbReference type="NCBI Taxonomy" id="1043005"/>
    <lineage>
        <taxon>Eukaryota</taxon>
        <taxon>Fungi</taxon>
        <taxon>Dikarya</taxon>
        <taxon>Ascomycota</taxon>
        <taxon>Pezizomycotina</taxon>
        <taxon>Dothideomycetes</taxon>
        <taxon>Dothideomycetidae</taxon>
        <taxon>Dothideales</taxon>
        <taxon>Saccotheciaceae</taxon>
        <taxon>Aureobasidium</taxon>
    </lineage>
</organism>
<dbReference type="Proteomes" id="UP000030641">
    <property type="component" value="Unassembled WGS sequence"/>
</dbReference>
<dbReference type="EMBL" id="KL584775">
    <property type="protein sequence ID" value="KEQ91846.1"/>
    <property type="molecule type" value="Genomic_DNA"/>
</dbReference>
<evidence type="ECO:0000256" key="1">
    <source>
        <dbReference type="SAM" id="MobiDB-lite"/>
    </source>
</evidence>
<protein>
    <submittedName>
        <fullName evidence="2">Uncharacterized protein</fullName>
    </submittedName>
</protein>
<dbReference type="AlphaFoldDB" id="A0A074YY93"/>
<dbReference type="GeneID" id="25367952"/>
<dbReference type="HOGENOM" id="CLU_1626713_0_0_1"/>
<accession>A0A074YY93</accession>
<gene>
    <name evidence="2" type="ORF">AUEXF2481DRAFT_454931</name>
</gene>
<evidence type="ECO:0000313" key="3">
    <source>
        <dbReference type="Proteomes" id="UP000030641"/>
    </source>
</evidence>
<feature type="compositionally biased region" description="Polar residues" evidence="1">
    <location>
        <begin position="1"/>
        <end position="12"/>
    </location>
</feature>
<name>A0A074YY93_AURSE</name>
<dbReference type="RefSeq" id="XP_013340331.1">
    <property type="nucleotide sequence ID" value="XM_013484877.1"/>
</dbReference>
<feature type="region of interest" description="Disordered" evidence="1">
    <location>
        <begin position="1"/>
        <end position="31"/>
    </location>
</feature>
<sequence>MIPVKRQSNICIPSTPPRRAGSIASFTGQRQPNSNCSCILTADTQEQHHSRRMIRLGRMSRSVDSMIQDPVLTVGYQLKDKGLFIDQRDVQAGYRSIQKSRDRQSISMARDRGIVASTPEPATPQIIQSTLPLRCTMAKMFSRTRIDHVVDNVETEARRYYDC</sequence>
<evidence type="ECO:0000313" key="2">
    <source>
        <dbReference type="EMBL" id="KEQ91846.1"/>
    </source>
</evidence>
<dbReference type="InParanoid" id="A0A074YY93"/>
<keyword evidence="3" id="KW-1185">Reference proteome</keyword>
<proteinExistence type="predicted"/>
<reference evidence="2 3" key="1">
    <citation type="journal article" date="2014" name="BMC Genomics">
        <title>Genome sequencing of four Aureobasidium pullulans varieties: biotechnological potential, stress tolerance, and description of new species.</title>
        <authorList>
            <person name="Gostin Ar C."/>
            <person name="Ohm R.A."/>
            <person name="Kogej T."/>
            <person name="Sonjak S."/>
            <person name="Turk M."/>
            <person name="Zajc J."/>
            <person name="Zalar P."/>
            <person name="Grube M."/>
            <person name="Sun H."/>
            <person name="Han J."/>
            <person name="Sharma A."/>
            <person name="Chiniquy J."/>
            <person name="Ngan C.Y."/>
            <person name="Lipzen A."/>
            <person name="Barry K."/>
            <person name="Grigoriev I.V."/>
            <person name="Gunde-Cimerman N."/>
        </authorList>
    </citation>
    <scope>NUCLEOTIDE SEQUENCE [LARGE SCALE GENOMIC DNA]</scope>
    <source>
        <strain evidence="2 3">EXF-2481</strain>
    </source>
</reference>